<name>A0A9P5T6C3_9AGAM</name>
<keyword evidence="7" id="KW-1185">Reference proteome</keyword>
<dbReference type="PROSITE" id="PS50297">
    <property type="entry name" value="ANK_REP_REGION"/>
    <property type="match status" value="3"/>
</dbReference>
<feature type="domain" description="GPI inositol-deacylase winged helix" evidence="4">
    <location>
        <begin position="535"/>
        <end position="623"/>
    </location>
</feature>
<dbReference type="SUPFAM" id="SSF52540">
    <property type="entry name" value="P-loop containing nucleoside triphosphate hydrolases"/>
    <property type="match status" value="1"/>
</dbReference>
<dbReference type="InterPro" id="IPR054471">
    <property type="entry name" value="GPIID_WHD"/>
</dbReference>
<feature type="domain" description="Fungal STAND N-terminal Goodbye" evidence="3">
    <location>
        <begin position="18"/>
        <end position="142"/>
    </location>
</feature>
<dbReference type="AlphaFoldDB" id="A0A9P5T6C3"/>
<organism evidence="6 7">
    <name type="scientific">Russula ochroleuca</name>
    <dbReference type="NCBI Taxonomy" id="152965"/>
    <lineage>
        <taxon>Eukaryota</taxon>
        <taxon>Fungi</taxon>
        <taxon>Dikarya</taxon>
        <taxon>Basidiomycota</taxon>
        <taxon>Agaricomycotina</taxon>
        <taxon>Agaricomycetes</taxon>
        <taxon>Russulales</taxon>
        <taxon>Russulaceae</taxon>
        <taxon>Russula</taxon>
    </lineage>
</organism>
<dbReference type="SMART" id="SM00248">
    <property type="entry name" value="ANK"/>
    <property type="match status" value="4"/>
</dbReference>
<reference evidence="6" key="1">
    <citation type="submission" date="2019-10" db="EMBL/GenBank/DDBJ databases">
        <authorList>
            <consortium name="DOE Joint Genome Institute"/>
            <person name="Kuo A."/>
            <person name="Miyauchi S."/>
            <person name="Kiss E."/>
            <person name="Drula E."/>
            <person name="Kohler A."/>
            <person name="Sanchez-Garcia M."/>
            <person name="Andreopoulos B."/>
            <person name="Barry K.W."/>
            <person name="Bonito G."/>
            <person name="Buee M."/>
            <person name="Carver A."/>
            <person name="Chen C."/>
            <person name="Cichocki N."/>
            <person name="Clum A."/>
            <person name="Culley D."/>
            <person name="Crous P.W."/>
            <person name="Fauchery L."/>
            <person name="Girlanda M."/>
            <person name="Hayes R."/>
            <person name="Keri Z."/>
            <person name="LaButti K."/>
            <person name="Lipzen A."/>
            <person name="Lombard V."/>
            <person name="Magnuson J."/>
            <person name="Maillard F."/>
            <person name="Morin E."/>
            <person name="Murat C."/>
            <person name="Nolan M."/>
            <person name="Ohm R."/>
            <person name="Pangilinan J."/>
            <person name="Pereira M."/>
            <person name="Perotto S."/>
            <person name="Peter M."/>
            <person name="Riley R."/>
            <person name="Sitrit Y."/>
            <person name="Stielow B."/>
            <person name="Szollosi G."/>
            <person name="Zifcakova L."/>
            <person name="Stursova M."/>
            <person name="Spatafora J.W."/>
            <person name="Tedersoo L."/>
            <person name="Vaario L.-M."/>
            <person name="Yamada A."/>
            <person name="Yan M."/>
            <person name="Wang P."/>
            <person name="Xu J."/>
            <person name="Bruns T."/>
            <person name="Baldrian P."/>
            <person name="Vilgalys R."/>
            <person name="Henrissat B."/>
            <person name="Grigoriev I.V."/>
            <person name="Hibbett D."/>
            <person name="Nagy L.G."/>
            <person name="Martin F.M."/>
        </authorList>
    </citation>
    <scope>NUCLEOTIDE SEQUENCE</scope>
    <source>
        <strain evidence="6">Prilba</strain>
    </source>
</reference>
<dbReference type="PROSITE" id="PS50088">
    <property type="entry name" value="ANK_REPEAT"/>
    <property type="match status" value="4"/>
</dbReference>
<dbReference type="Gene3D" id="3.40.50.300">
    <property type="entry name" value="P-loop containing nucleotide triphosphate hydrolases"/>
    <property type="match status" value="1"/>
</dbReference>
<dbReference type="InterPro" id="IPR036770">
    <property type="entry name" value="Ankyrin_rpt-contain_sf"/>
</dbReference>
<dbReference type="Gene3D" id="1.25.40.20">
    <property type="entry name" value="Ankyrin repeat-containing domain"/>
    <property type="match status" value="2"/>
</dbReference>
<feature type="repeat" description="ANK" evidence="2">
    <location>
        <begin position="909"/>
        <end position="940"/>
    </location>
</feature>
<comment type="caution">
    <text evidence="6">The sequence shown here is derived from an EMBL/GenBank/DDBJ whole genome shotgun (WGS) entry which is preliminary data.</text>
</comment>
<dbReference type="PRINTS" id="PR01415">
    <property type="entry name" value="ANKYRIN"/>
</dbReference>
<dbReference type="Pfam" id="PF12796">
    <property type="entry name" value="Ank_2"/>
    <property type="match status" value="1"/>
</dbReference>
<evidence type="ECO:0008006" key="8">
    <source>
        <dbReference type="Google" id="ProtNLM"/>
    </source>
</evidence>
<dbReference type="InterPro" id="IPR027417">
    <property type="entry name" value="P-loop_NTPase"/>
</dbReference>
<dbReference type="InterPro" id="IPR002110">
    <property type="entry name" value="Ankyrin_rpt"/>
</dbReference>
<accession>A0A9P5T6C3</accession>
<sequence length="940" mass="106049">MSHTRPTASSSSTFQPIFNNALKAYERRTKKDLLKHPLATQLQACDSPSSILLLLQQQVQDLNRSQSSNDRLTKWLDPTVNVLYTLSETLGEGVGLVLSPAKTIFTGVGVLLLAAKDFRASQDALVDIFGRIETFFRRLEIYTSVPPSQEMADTITTIMVEVLSILAIATKEIRQGRTKKYLKKLVGRTDIEDALKRLDKLTQEEARMATVQVLKVTHTVDDRVKVVDDKVTTVIDDGKEVKRNQLRQDLRRWLSPPDPSTNHNIACRAHHKGTTTWFFQGNIYNEWKLTPSLLWVHGKPGSGKSILCSTIIEDIQVMCDAGQASMGYFYFDFRDISKQHWCDLVPSLLTQLSARSDLRCDILSRLYSGYDNSARQPSDDALTNCLKEMLTLPDEHPIYLIMDAVDECPNISEIPSPRDHVLQLVKELVDLRLPKLHILSLHDQTGQKKDIEDYVRSIVYSDSEPIMRRWRKEDKDLVIETLTEQADGMFRWIFCQLESLCHCLPPSVRRTLKELPESLDETYERILKEIKKPNRGHARRVLECLVVAIRPLCVAEVAEVLAVDFDDAEGIPKLNADWRWEDQEHALLIACSSLIAVVGTGYSRVVQFSHFSVKEFLTSSRLATANGEASNYHINLKLAHTTLAQACLGVFLRTHDDVDGDIPEDHPLAQYATQHWTTHTQFEDVSSRIRKGMEHLFDPDKPHFEVWRRQYDIDTRSHSDATFYLFAKSDKSAATPLYYAALCGFHDLVQHLIIKYPQDVNADGGYYVRPILAALEGKHFRTAELLRCNGAGCADSHLQGNRNWTPLHSAANYGDLEVVQKLIEYDANISAEDLDGNTPLHFTSDGRDAKDHSALLPSVLRLLLEHGADVNARAKNGSTPLHIASKFGSPEVVRVLLEHGADVKAEDNDGRTALQVAQRDEYADGNRDGVVKLLLEHEAK</sequence>
<dbReference type="InterPro" id="IPR031350">
    <property type="entry name" value="Goodbye_dom"/>
</dbReference>
<keyword evidence="2" id="KW-0040">ANK repeat</keyword>
<dbReference type="SUPFAM" id="SSF48403">
    <property type="entry name" value="Ankyrin repeat"/>
    <property type="match status" value="1"/>
</dbReference>
<evidence type="ECO:0000259" key="5">
    <source>
        <dbReference type="Pfam" id="PF24883"/>
    </source>
</evidence>
<reference evidence="6" key="2">
    <citation type="journal article" date="2020" name="Nat. Commun.">
        <title>Large-scale genome sequencing of mycorrhizal fungi provides insights into the early evolution of symbiotic traits.</title>
        <authorList>
            <person name="Miyauchi S."/>
            <person name="Kiss E."/>
            <person name="Kuo A."/>
            <person name="Drula E."/>
            <person name="Kohler A."/>
            <person name="Sanchez-Garcia M."/>
            <person name="Morin E."/>
            <person name="Andreopoulos B."/>
            <person name="Barry K.W."/>
            <person name="Bonito G."/>
            <person name="Buee M."/>
            <person name="Carver A."/>
            <person name="Chen C."/>
            <person name="Cichocki N."/>
            <person name="Clum A."/>
            <person name="Culley D."/>
            <person name="Crous P.W."/>
            <person name="Fauchery L."/>
            <person name="Girlanda M."/>
            <person name="Hayes R.D."/>
            <person name="Keri Z."/>
            <person name="LaButti K."/>
            <person name="Lipzen A."/>
            <person name="Lombard V."/>
            <person name="Magnuson J."/>
            <person name="Maillard F."/>
            <person name="Murat C."/>
            <person name="Nolan M."/>
            <person name="Ohm R.A."/>
            <person name="Pangilinan J."/>
            <person name="Pereira M.F."/>
            <person name="Perotto S."/>
            <person name="Peter M."/>
            <person name="Pfister S."/>
            <person name="Riley R."/>
            <person name="Sitrit Y."/>
            <person name="Stielow J.B."/>
            <person name="Szollosi G."/>
            <person name="Zifcakova L."/>
            <person name="Stursova M."/>
            <person name="Spatafora J.W."/>
            <person name="Tedersoo L."/>
            <person name="Vaario L.M."/>
            <person name="Yamada A."/>
            <person name="Yan M."/>
            <person name="Wang P."/>
            <person name="Xu J."/>
            <person name="Bruns T."/>
            <person name="Baldrian P."/>
            <person name="Vilgalys R."/>
            <person name="Dunand C."/>
            <person name="Henrissat B."/>
            <person name="Grigoriev I.V."/>
            <person name="Hibbett D."/>
            <person name="Nagy L.G."/>
            <person name="Martin F.M."/>
        </authorList>
    </citation>
    <scope>NUCLEOTIDE SEQUENCE</scope>
    <source>
        <strain evidence="6">Prilba</strain>
    </source>
</reference>
<dbReference type="EMBL" id="WHVB01000015">
    <property type="protein sequence ID" value="KAF8476427.1"/>
    <property type="molecule type" value="Genomic_DNA"/>
</dbReference>
<dbReference type="PANTHER" id="PTHR10039:SF16">
    <property type="entry name" value="GPI INOSITOL-DEACYLASE"/>
    <property type="match status" value="1"/>
</dbReference>
<evidence type="ECO:0000256" key="2">
    <source>
        <dbReference type="PROSITE-ProRule" id="PRU00023"/>
    </source>
</evidence>
<dbReference type="Proteomes" id="UP000759537">
    <property type="component" value="Unassembled WGS sequence"/>
</dbReference>
<feature type="repeat" description="ANK" evidence="2">
    <location>
        <begin position="876"/>
        <end position="908"/>
    </location>
</feature>
<dbReference type="Pfam" id="PF22939">
    <property type="entry name" value="WHD_GPIID"/>
    <property type="match status" value="1"/>
</dbReference>
<evidence type="ECO:0000256" key="1">
    <source>
        <dbReference type="ARBA" id="ARBA00022737"/>
    </source>
</evidence>
<feature type="repeat" description="ANK" evidence="2">
    <location>
        <begin position="802"/>
        <end position="834"/>
    </location>
</feature>
<dbReference type="Pfam" id="PF24883">
    <property type="entry name" value="NPHP3_N"/>
    <property type="match status" value="1"/>
</dbReference>
<proteinExistence type="predicted"/>
<dbReference type="InterPro" id="IPR056884">
    <property type="entry name" value="NPHP3-like_N"/>
</dbReference>
<feature type="repeat" description="ANK" evidence="2">
    <location>
        <begin position="835"/>
        <end position="875"/>
    </location>
</feature>
<gene>
    <name evidence="6" type="ORF">DFH94DRAFT_855319</name>
</gene>
<dbReference type="Pfam" id="PF13857">
    <property type="entry name" value="Ank_5"/>
    <property type="match status" value="1"/>
</dbReference>
<evidence type="ECO:0000259" key="3">
    <source>
        <dbReference type="Pfam" id="PF17109"/>
    </source>
</evidence>
<dbReference type="OrthoDB" id="7464126at2759"/>
<protein>
    <recommendedName>
        <fullName evidence="8">NACHT domain-containing protein</fullName>
    </recommendedName>
</protein>
<dbReference type="Pfam" id="PF17109">
    <property type="entry name" value="Goodbye"/>
    <property type="match status" value="1"/>
</dbReference>
<dbReference type="PANTHER" id="PTHR10039">
    <property type="entry name" value="AMELOGENIN"/>
    <property type="match status" value="1"/>
</dbReference>
<evidence type="ECO:0000313" key="7">
    <source>
        <dbReference type="Proteomes" id="UP000759537"/>
    </source>
</evidence>
<feature type="domain" description="Nephrocystin 3-like N-terminal" evidence="5">
    <location>
        <begin position="273"/>
        <end position="439"/>
    </location>
</feature>
<keyword evidence="1" id="KW-0677">Repeat</keyword>
<evidence type="ECO:0000259" key="4">
    <source>
        <dbReference type="Pfam" id="PF22939"/>
    </source>
</evidence>
<evidence type="ECO:0000313" key="6">
    <source>
        <dbReference type="EMBL" id="KAF8476427.1"/>
    </source>
</evidence>